<dbReference type="Proteomes" id="UP000054408">
    <property type="component" value="Unassembled WGS sequence"/>
</dbReference>
<dbReference type="OrthoDB" id="19692at2759"/>
<feature type="region of interest" description="Disordered" evidence="1">
    <location>
        <begin position="170"/>
        <end position="216"/>
    </location>
</feature>
<dbReference type="PANTHER" id="PTHR24067">
    <property type="entry name" value="UBIQUITIN-CONJUGATING ENZYME E2"/>
    <property type="match status" value="1"/>
</dbReference>
<evidence type="ECO:0000313" key="3">
    <source>
        <dbReference type="EMBL" id="KNC48974.1"/>
    </source>
</evidence>
<organism evidence="3 4">
    <name type="scientific">Thecamonas trahens ATCC 50062</name>
    <dbReference type="NCBI Taxonomy" id="461836"/>
    <lineage>
        <taxon>Eukaryota</taxon>
        <taxon>Apusozoa</taxon>
        <taxon>Apusomonadida</taxon>
        <taxon>Apusomonadidae</taxon>
        <taxon>Thecamonas</taxon>
    </lineage>
</organism>
<protein>
    <submittedName>
        <fullName evidence="3">Ubiquitin carrier protein</fullName>
    </submittedName>
</protein>
<sequence>MSASSMSAALLAKQLKAATKNPIDGCKVGLVGDDIYHWEVYMAGPPDSTHEGGVFRAELEFPKDYPYNPPKMSFTSTMWHPNIHGPPDTGKVCISILHPPVEEFGSGESLAERWNPIQTVETVLISVRSLLGDPNLSSPANIDAGVEYRNDMDAYKARLRELCEKSLRELPEGFQPPEAAPSAPVVREDSVQSVGDWVLEEDSEYDEDEEDMLESD</sequence>
<feature type="compositionally biased region" description="Acidic residues" evidence="1">
    <location>
        <begin position="198"/>
        <end position="216"/>
    </location>
</feature>
<dbReference type="InterPro" id="IPR000608">
    <property type="entry name" value="UBC"/>
</dbReference>
<reference evidence="3 4" key="1">
    <citation type="submission" date="2010-05" db="EMBL/GenBank/DDBJ databases">
        <title>The Genome Sequence of Thecamonas trahens ATCC 50062.</title>
        <authorList>
            <consortium name="The Broad Institute Genome Sequencing Platform"/>
            <person name="Russ C."/>
            <person name="Cuomo C."/>
            <person name="Shea T."/>
            <person name="Young S.K."/>
            <person name="Zeng Q."/>
            <person name="Koehrsen M."/>
            <person name="Haas B."/>
            <person name="Borodovsky M."/>
            <person name="Guigo R."/>
            <person name="Alvarado L."/>
            <person name="Berlin A."/>
            <person name="Bochicchio J."/>
            <person name="Borenstein D."/>
            <person name="Chapman S."/>
            <person name="Chen Z."/>
            <person name="Freedman E."/>
            <person name="Gellesch M."/>
            <person name="Goldberg J."/>
            <person name="Griggs A."/>
            <person name="Gujja S."/>
            <person name="Heilman E."/>
            <person name="Heiman D."/>
            <person name="Hepburn T."/>
            <person name="Howarth C."/>
            <person name="Jen D."/>
            <person name="Larson L."/>
            <person name="Mehta T."/>
            <person name="Park D."/>
            <person name="Pearson M."/>
            <person name="Roberts A."/>
            <person name="Saif S."/>
            <person name="Shenoy N."/>
            <person name="Sisk P."/>
            <person name="Stolte C."/>
            <person name="Sykes S."/>
            <person name="Thomson T."/>
            <person name="Walk T."/>
            <person name="White J."/>
            <person name="Yandava C."/>
            <person name="Burger G."/>
            <person name="Gray M.W."/>
            <person name="Holland P.W.H."/>
            <person name="King N."/>
            <person name="Lang F.B.F."/>
            <person name="Roger A.J."/>
            <person name="Ruiz-Trillo I."/>
            <person name="Lander E."/>
            <person name="Nusbaum C."/>
        </authorList>
    </citation>
    <scope>NUCLEOTIDE SEQUENCE [LARGE SCALE GENOMIC DNA]</scope>
    <source>
        <strain evidence="3 4">ATCC 50062</strain>
    </source>
</reference>
<feature type="domain" description="UBC core" evidence="2">
    <location>
        <begin position="6"/>
        <end position="168"/>
    </location>
</feature>
<evidence type="ECO:0000313" key="4">
    <source>
        <dbReference type="Proteomes" id="UP000054408"/>
    </source>
</evidence>
<dbReference type="eggNOG" id="KOG0425">
    <property type="taxonomic scope" value="Eukaryota"/>
</dbReference>
<dbReference type="EMBL" id="GL349452">
    <property type="protein sequence ID" value="KNC48974.1"/>
    <property type="molecule type" value="Genomic_DNA"/>
</dbReference>
<evidence type="ECO:0000259" key="2">
    <source>
        <dbReference type="PROSITE" id="PS50127"/>
    </source>
</evidence>
<dbReference type="Gene3D" id="3.10.110.10">
    <property type="entry name" value="Ubiquitin Conjugating Enzyme"/>
    <property type="match status" value="1"/>
</dbReference>
<keyword evidence="4" id="KW-1185">Reference proteome</keyword>
<dbReference type="InterPro" id="IPR016135">
    <property type="entry name" value="UBQ-conjugating_enzyme/RWD"/>
</dbReference>
<dbReference type="InterPro" id="IPR050113">
    <property type="entry name" value="Ub_conjugating_enzyme"/>
</dbReference>
<dbReference type="FunFam" id="3.10.110.10:FF:000051">
    <property type="entry name" value="ubiquitin-conjugating enzyme E2 R2-like"/>
    <property type="match status" value="1"/>
</dbReference>
<gene>
    <name evidence="3" type="ORF">AMSG_04718</name>
</gene>
<dbReference type="PROSITE" id="PS50127">
    <property type="entry name" value="UBC_2"/>
    <property type="match status" value="1"/>
</dbReference>
<name>A0A0L0D9F6_THETB</name>
<proteinExistence type="predicted"/>
<evidence type="ECO:0000256" key="1">
    <source>
        <dbReference type="SAM" id="MobiDB-lite"/>
    </source>
</evidence>
<dbReference type="Pfam" id="PF00179">
    <property type="entry name" value="UQ_con"/>
    <property type="match status" value="1"/>
</dbReference>
<dbReference type="OMA" id="WNPTQNI"/>
<dbReference type="AlphaFoldDB" id="A0A0L0D9F6"/>
<accession>A0A0L0D9F6</accession>
<dbReference type="RefSeq" id="XP_013758389.1">
    <property type="nucleotide sequence ID" value="XM_013902935.1"/>
</dbReference>
<dbReference type="GeneID" id="25564251"/>
<dbReference type="CDD" id="cd23795">
    <property type="entry name" value="UBCc_UBE2G1"/>
    <property type="match status" value="1"/>
</dbReference>
<dbReference type="SMART" id="SM00212">
    <property type="entry name" value="UBCc"/>
    <property type="match status" value="1"/>
</dbReference>
<dbReference type="STRING" id="461836.A0A0L0D9F6"/>
<dbReference type="SUPFAM" id="SSF54495">
    <property type="entry name" value="UBC-like"/>
    <property type="match status" value="1"/>
</dbReference>